<keyword evidence="2" id="KW-0472">Membrane</keyword>
<evidence type="ECO:0000313" key="6">
    <source>
        <dbReference type="Proteomes" id="UP001595660"/>
    </source>
</evidence>
<feature type="region of interest" description="Disordered" evidence="1">
    <location>
        <begin position="26"/>
        <end position="65"/>
    </location>
</feature>
<evidence type="ECO:0000259" key="3">
    <source>
        <dbReference type="Pfam" id="PF13240"/>
    </source>
</evidence>
<proteinExistence type="predicted"/>
<protein>
    <submittedName>
        <fullName evidence="5">Zinc-ribbon domain-containing protein</fullName>
    </submittedName>
</protein>
<feature type="transmembrane region" description="Helical" evidence="2">
    <location>
        <begin position="220"/>
        <end position="240"/>
    </location>
</feature>
<dbReference type="Pfam" id="PF13240">
    <property type="entry name" value="Zn_Ribbon_1"/>
    <property type="match status" value="1"/>
</dbReference>
<feature type="compositionally biased region" description="Basic and acidic residues" evidence="1">
    <location>
        <begin position="46"/>
        <end position="59"/>
    </location>
</feature>
<feature type="domain" description="DUF7978" evidence="4">
    <location>
        <begin position="56"/>
        <end position="240"/>
    </location>
</feature>
<name>A0ABD5NJ23_9EURY</name>
<accession>A0ABD5NJ23</accession>
<feature type="transmembrane region" description="Helical" evidence="2">
    <location>
        <begin position="148"/>
        <end position="165"/>
    </location>
</feature>
<dbReference type="Pfam" id="PF25933">
    <property type="entry name" value="DUF7978"/>
    <property type="match status" value="1"/>
</dbReference>
<dbReference type="InterPro" id="IPR026870">
    <property type="entry name" value="Zinc_ribbon_dom"/>
</dbReference>
<dbReference type="AlphaFoldDB" id="A0ABD5NJ23"/>
<keyword evidence="2" id="KW-1133">Transmembrane helix</keyword>
<feature type="domain" description="Zinc-ribbon" evidence="3">
    <location>
        <begin position="3"/>
        <end position="25"/>
    </location>
</feature>
<evidence type="ECO:0000259" key="4">
    <source>
        <dbReference type="Pfam" id="PF25933"/>
    </source>
</evidence>
<keyword evidence="2" id="KW-0812">Transmembrane</keyword>
<dbReference type="RefSeq" id="WP_232569563.1">
    <property type="nucleotide sequence ID" value="NZ_CP089466.1"/>
</dbReference>
<sequence length="242" mass="24314">MAYCPNCGDEVDGGAAFCASCGASVDGEPATGEQTANEPSPGGDSGSDRQRTADRERPTGDGSTPLGLGLVAGVLAFAAGYAVTWVQKSGEASETLGQLSSLGSSPETWQAVGWVFMAMHNVALEATRSGAGQSASQTFGADAVQEQWLLLVPVVALVFAGYYVAKSTGPRQSSAKAGASVVLGYFVCAIAIAFLSTWTFSTSTFGQTVSLSIGPKLIEAAAIAGVGYPVVLGAVGGVLADS</sequence>
<keyword evidence="6" id="KW-1185">Reference proteome</keyword>
<comment type="caution">
    <text evidence="5">The sequence shown here is derived from an EMBL/GenBank/DDBJ whole genome shotgun (WGS) entry which is preliminary data.</text>
</comment>
<reference evidence="5 6" key="1">
    <citation type="journal article" date="2019" name="Int. J. Syst. Evol. Microbiol.">
        <title>The Global Catalogue of Microorganisms (GCM) 10K type strain sequencing project: providing services to taxonomists for standard genome sequencing and annotation.</title>
        <authorList>
            <consortium name="The Broad Institute Genomics Platform"/>
            <consortium name="The Broad Institute Genome Sequencing Center for Infectious Disease"/>
            <person name="Wu L."/>
            <person name="Ma J."/>
        </authorList>
    </citation>
    <scope>NUCLEOTIDE SEQUENCE [LARGE SCALE GENOMIC DNA]</scope>
    <source>
        <strain evidence="5 6">CGMCC 1.12562</strain>
    </source>
</reference>
<dbReference type="InterPro" id="IPR058284">
    <property type="entry name" value="DUF7978"/>
</dbReference>
<dbReference type="Proteomes" id="UP001595660">
    <property type="component" value="Unassembled WGS sequence"/>
</dbReference>
<evidence type="ECO:0000256" key="2">
    <source>
        <dbReference type="SAM" id="Phobius"/>
    </source>
</evidence>
<feature type="transmembrane region" description="Helical" evidence="2">
    <location>
        <begin position="177"/>
        <end position="200"/>
    </location>
</feature>
<evidence type="ECO:0000313" key="5">
    <source>
        <dbReference type="EMBL" id="MFC3478903.1"/>
    </source>
</evidence>
<feature type="transmembrane region" description="Helical" evidence="2">
    <location>
        <begin position="65"/>
        <end position="86"/>
    </location>
</feature>
<gene>
    <name evidence="5" type="ORF">ACFOKC_14320</name>
</gene>
<dbReference type="GeneID" id="69118084"/>
<dbReference type="EMBL" id="JBHRWN010000002">
    <property type="protein sequence ID" value="MFC3478903.1"/>
    <property type="molecule type" value="Genomic_DNA"/>
</dbReference>
<organism evidence="5 6">
    <name type="scientific">Halobacterium litoreum</name>
    <dbReference type="NCBI Taxonomy" id="2039234"/>
    <lineage>
        <taxon>Archaea</taxon>
        <taxon>Methanobacteriati</taxon>
        <taxon>Methanobacteriota</taxon>
        <taxon>Stenosarchaea group</taxon>
        <taxon>Halobacteria</taxon>
        <taxon>Halobacteriales</taxon>
        <taxon>Halobacteriaceae</taxon>
        <taxon>Halobacterium</taxon>
    </lineage>
</organism>
<evidence type="ECO:0000256" key="1">
    <source>
        <dbReference type="SAM" id="MobiDB-lite"/>
    </source>
</evidence>